<dbReference type="GeneID" id="37013400"/>
<dbReference type="STRING" id="1684307.A0A316UEZ6"/>
<dbReference type="CDD" id="cd01285">
    <property type="entry name" value="nucleoside_deaminase"/>
    <property type="match status" value="1"/>
</dbReference>
<accession>A0A316UEZ6</accession>
<dbReference type="GO" id="GO:0052717">
    <property type="term" value="F:tRNA-specific adenosine-34 deaminase activity"/>
    <property type="evidence" value="ECO:0007669"/>
    <property type="project" value="TreeGrafter"/>
</dbReference>
<dbReference type="InterPro" id="IPR016193">
    <property type="entry name" value="Cytidine_deaminase-like"/>
</dbReference>
<reference evidence="3 4" key="1">
    <citation type="journal article" date="2018" name="Mol. Biol. Evol.">
        <title>Broad Genomic Sampling Reveals a Smut Pathogenic Ancestry of the Fungal Clade Ustilaginomycotina.</title>
        <authorList>
            <person name="Kijpornyongpan T."/>
            <person name="Mondo S.J."/>
            <person name="Barry K."/>
            <person name="Sandor L."/>
            <person name="Lee J."/>
            <person name="Lipzen A."/>
            <person name="Pangilinan J."/>
            <person name="LaButti K."/>
            <person name="Hainaut M."/>
            <person name="Henrissat B."/>
            <person name="Grigoriev I.V."/>
            <person name="Spatafora J.W."/>
            <person name="Aime M.C."/>
        </authorList>
    </citation>
    <scope>NUCLEOTIDE SEQUENCE [LARGE SCALE GENOMIC DNA]</scope>
    <source>
        <strain evidence="3 4">MCA 4718</strain>
    </source>
</reference>
<keyword evidence="4" id="KW-1185">Reference proteome</keyword>
<dbReference type="Pfam" id="PF00383">
    <property type="entry name" value="dCMP_cyt_deam_1"/>
    <property type="match status" value="1"/>
</dbReference>
<protein>
    <submittedName>
        <fullName evidence="3">Cytidine deaminase-like protein</fullName>
    </submittedName>
</protein>
<evidence type="ECO:0000313" key="3">
    <source>
        <dbReference type="EMBL" id="PWN22981.1"/>
    </source>
</evidence>
<sequence>MSHEDFAAALPPPVRGSPAVYVAKEDQSEEDKQWMREALLMAEEAFEALEVPVGSVFVRHGKIIAKGRNRTNELMNATRHAELEAIDEILAKYPPKSEHFALDPHNCSDNPFKDTTLYVTVEPCIMCGSALRQVGIGRVVFGAGNERFGGNGSVLGCHDDPALISSPPYEAVGGYYREEAIMLLRRFYLTENSNAPNPRNKAKRVLKTEVQPPGVSMHGLSLAHRAHTPEHASAKSK</sequence>
<dbReference type="SUPFAM" id="SSF53927">
    <property type="entry name" value="Cytidine deaminase-like"/>
    <property type="match status" value="1"/>
</dbReference>
<dbReference type="EMBL" id="KZ819322">
    <property type="protein sequence ID" value="PWN22981.1"/>
    <property type="molecule type" value="Genomic_DNA"/>
</dbReference>
<gene>
    <name evidence="3" type="ORF">BCV69DRAFT_280594</name>
</gene>
<dbReference type="Gene3D" id="3.40.140.10">
    <property type="entry name" value="Cytidine Deaminase, domain 2"/>
    <property type="match status" value="1"/>
</dbReference>
<dbReference type="OrthoDB" id="1701769at2759"/>
<dbReference type="InterPro" id="IPR002125">
    <property type="entry name" value="CMP_dCMP_dom"/>
</dbReference>
<dbReference type="PANTHER" id="PTHR11079">
    <property type="entry name" value="CYTOSINE DEAMINASE FAMILY MEMBER"/>
    <property type="match status" value="1"/>
</dbReference>
<dbReference type="Proteomes" id="UP000245942">
    <property type="component" value="Unassembled WGS sequence"/>
</dbReference>
<dbReference type="AlphaFoldDB" id="A0A316UEZ6"/>
<dbReference type="GO" id="GO:0002100">
    <property type="term" value="P:tRNA wobble adenosine to inosine editing"/>
    <property type="evidence" value="ECO:0007669"/>
    <property type="project" value="TreeGrafter"/>
</dbReference>
<feature type="domain" description="CMP/dCMP-type deaminase" evidence="2">
    <location>
        <begin position="29"/>
        <end position="155"/>
    </location>
</feature>
<evidence type="ECO:0000256" key="1">
    <source>
        <dbReference type="ARBA" id="ARBA00022801"/>
    </source>
</evidence>
<dbReference type="GO" id="GO:0005737">
    <property type="term" value="C:cytoplasm"/>
    <property type="evidence" value="ECO:0007669"/>
    <property type="project" value="TreeGrafter"/>
</dbReference>
<dbReference type="PANTHER" id="PTHR11079:SF149">
    <property type="entry name" value="TRNA-SPECIFIC ADENOSINE DEAMINASE 2"/>
    <property type="match status" value="1"/>
</dbReference>
<evidence type="ECO:0000313" key="4">
    <source>
        <dbReference type="Proteomes" id="UP000245942"/>
    </source>
</evidence>
<name>A0A316UEZ6_9BASI</name>
<dbReference type="GO" id="GO:0005634">
    <property type="term" value="C:nucleus"/>
    <property type="evidence" value="ECO:0007669"/>
    <property type="project" value="TreeGrafter"/>
</dbReference>
<evidence type="ECO:0000259" key="2">
    <source>
        <dbReference type="PROSITE" id="PS51747"/>
    </source>
</evidence>
<proteinExistence type="predicted"/>
<keyword evidence="1" id="KW-0378">Hydrolase</keyword>
<dbReference type="RefSeq" id="XP_025350141.1">
    <property type="nucleotide sequence ID" value="XM_025491666.1"/>
</dbReference>
<organism evidence="3 4">
    <name type="scientific">Pseudomicrostroma glucosiphilum</name>
    <dbReference type="NCBI Taxonomy" id="1684307"/>
    <lineage>
        <taxon>Eukaryota</taxon>
        <taxon>Fungi</taxon>
        <taxon>Dikarya</taxon>
        <taxon>Basidiomycota</taxon>
        <taxon>Ustilaginomycotina</taxon>
        <taxon>Exobasidiomycetes</taxon>
        <taxon>Microstromatales</taxon>
        <taxon>Microstromatales incertae sedis</taxon>
        <taxon>Pseudomicrostroma</taxon>
    </lineage>
</organism>
<dbReference type="PROSITE" id="PS51747">
    <property type="entry name" value="CYT_DCMP_DEAMINASES_2"/>
    <property type="match status" value="1"/>
</dbReference>